<evidence type="ECO:0000256" key="1">
    <source>
        <dbReference type="SAM" id="SignalP"/>
    </source>
</evidence>
<sequence>MKERWILTGVTALLLLGSLPSYAQDLNGQLRQAVCQQNWTEAIAIVDRMMQRSPNQADRLRTYRQNLASLRERGVKVPNWQENCQPPASTPLSGERAEELYSAIKTRYDQISSNMTYQQVSVLLGRPGNELERGYVYDWESSDGRTLRGEFNNQALTRVSIIALGGVNCRENGENCTPREPPSTFERIETGMQYEQIVQQLGQPNRRQELIRYEWNFALARQQCRIVVGFIGDRSQGKALSCAN</sequence>
<gene>
    <name evidence="2" type="ORF">K4A83_00710</name>
</gene>
<evidence type="ECO:0000313" key="3">
    <source>
        <dbReference type="Proteomes" id="UP001526426"/>
    </source>
</evidence>
<keyword evidence="3" id="KW-1185">Reference proteome</keyword>
<evidence type="ECO:0000313" key="2">
    <source>
        <dbReference type="EMBL" id="MCW6034799.1"/>
    </source>
</evidence>
<dbReference type="Proteomes" id="UP001526426">
    <property type="component" value="Unassembled WGS sequence"/>
</dbReference>
<feature type="chain" id="PRO_5046663889" evidence="1">
    <location>
        <begin position="24"/>
        <end position="244"/>
    </location>
</feature>
<protein>
    <submittedName>
        <fullName evidence="2">Uncharacterized protein</fullName>
    </submittedName>
</protein>
<organism evidence="2 3">
    <name type="scientific">Spirulina subsalsa FACHB-351</name>
    <dbReference type="NCBI Taxonomy" id="234711"/>
    <lineage>
        <taxon>Bacteria</taxon>
        <taxon>Bacillati</taxon>
        <taxon>Cyanobacteriota</taxon>
        <taxon>Cyanophyceae</taxon>
        <taxon>Spirulinales</taxon>
        <taxon>Spirulinaceae</taxon>
        <taxon>Spirulina</taxon>
    </lineage>
</organism>
<keyword evidence="1" id="KW-0732">Signal</keyword>
<proteinExistence type="predicted"/>
<reference evidence="2 3" key="1">
    <citation type="submission" date="2021-08" db="EMBL/GenBank/DDBJ databases">
        <title>Draft genome sequence of Spirulina subsalsa with high tolerance to salinity and hype-accumulation of phycocyanin.</title>
        <authorList>
            <person name="Pei H."/>
            <person name="Jiang L."/>
        </authorList>
    </citation>
    <scope>NUCLEOTIDE SEQUENCE [LARGE SCALE GENOMIC DNA]</scope>
    <source>
        <strain evidence="2 3">FACHB-351</strain>
    </source>
</reference>
<name>A0ABT3KZW5_9CYAN</name>
<dbReference type="EMBL" id="JAIHOM010000002">
    <property type="protein sequence ID" value="MCW6034799.1"/>
    <property type="molecule type" value="Genomic_DNA"/>
</dbReference>
<feature type="signal peptide" evidence="1">
    <location>
        <begin position="1"/>
        <end position="23"/>
    </location>
</feature>
<accession>A0ABT3KZW5</accession>
<dbReference type="Gene3D" id="3.10.450.730">
    <property type="entry name" value="BLIP domain"/>
    <property type="match status" value="1"/>
</dbReference>
<dbReference type="RefSeq" id="WP_265262454.1">
    <property type="nucleotide sequence ID" value="NZ_JAIHOM010000002.1"/>
</dbReference>
<comment type="caution">
    <text evidence="2">The sequence shown here is derived from an EMBL/GenBank/DDBJ whole genome shotgun (WGS) entry which is preliminary data.</text>
</comment>